<dbReference type="Proteomes" id="UP000570361">
    <property type="component" value="Unassembled WGS sequence"/>
</dbReference>
<comment type="caution">
    <text evidence="2">The sequence shown here is derived from an EMBL/GenBank/DDBJ whole genome shotgun (WGS) entry which is preliminary data.</text>
</comment>
<evidence type="ECO:0000313" key="2">
    <source>
        <dbReference type="EMBL" id="MBB3110627.1"/>
    </source>
</evidence>
<organism evidence="2 3">
    <name type="scientific">Paenibacillus phyllosphaerae</name>
    <dbReference type="NCBI Taxonomy" id="274593"/>
    <lineage>
        <taxon>Bacteria</taxon>
        <taxon>Bacillati</taxon>
        <taxon>Bacillota</taxon>
        <taxon>Bacilli</taxon>
        <taxon>Bacillales</taxon>
        <taxon>Paenibacillaceae</taxon>
        <taxon>Paenibacillus</taxon>
    </lineage>
</organism>
<evidence type="ECO:0000256" key="1">
    <source>
        <dbReference type="SAM" id="MobiDB-lite"/>
    </source>
</evidence>
<dbReference type="EMBL" id="JACHXK010000005">
    <property type="protein sequence ID" value="MBB3110627.1"/>
    <property type="molecule type" value="Genomic_DNA"/>
</dbReference>
<gene>
    <name evidence="2" type="ORF">FHS18_002694</name>
</gene>
<reference evidence="2 3" key="1">
    <citation type="submission" date="2020-08" db="EMBL/GenBank/DDBJ databases">
        <title>Genomic Encyclopedia of Type Strains, Phase III (KMG-III): the genomes of soil and plant-associated and newly described type strains.</title>
        <authorList>
            <person name="Whitman W."/>
        </authorList>
    </citation>
    <scope>NUCLEOTIDE SEQUENCE [LARGE SCALE GENOMIC DNA]</scope>
    <source>
        <strain evidence="2 3">CECT 5862</strain>
    </source>
</reference>
<name>A0A7W5AXX5_9BACL</name>
<feature type="compositionally biased region" description="Basic and acidic residues" evidence="1">
    <location>
        <begin position="35"/>
        <end position="63"/>
    </location>
</feature>
<protein>
    <submittedName>
        <fullName evidence="2">Uncharacterized protein</fullName>
    </submittedName>
</protein>
<dbReference type="AlphaFoldDB" id="A0A7W5AXX5"/>
<feature type="region of interest" description="Disordered" evidence="1">
    <location>
        <begin position="1"/>
        <end position="77"/>
    </location>
</feature>
<evidence type="ECO:0000313" key="3">
    <source>
        <dbReference type="Proteomes" id="UP000570361"/>
    </source>
</evidence>
<accession>A0A7W5AXX5</accession>
<proteinExistence type="predicted"/>
<keyword evidence="3" id="KW-1185">Reference proteome</keyword>
<sequence>MDKHTDRESLQNGQQNRDHPEQYPTDQPSLFDMWESERHVDAIPVEELKISQDDEKDKSHTKDQSSSARKYHSGFEK</sequence>
<dbReference type="RefSeq" id="WP_183600533.1">
    <property type="nucleotide sequence ID" value="NZ_JACHXK010000005.1"/>
</dbReference>